<feature type="transmembrane region" description="Helical" evidence="6">
    <location>
        <begin position="71"/>
        <end position="91"/>
    </location>
</feature>
<dbReference type="InterPro" id="IPR045263">
    <property type="entry name" value="GLUT"/>
</dbReference>
<proteinExistence type="predicted"/>
<feature type="transmembrane region" description="Helical" evidence="6">
    <location>
        <begin position="103"/>
        <end position="126"/>
    </location>
</feature>
<evidence type="ECO:0000313" key="8">
    <source>
        <dbReference type="EMBL" id="CAD8618484.1"/>
    </source>
</evidence>
<feature type="non-terminal residue" evidence="8">
    <location>
        <position position="1"/>
    </location>
</feature>
<keyword evidence="4 6" id="KW-1133">Transmembrane helix</keyword>
<keyword evidence="2" id="KW-0813">Transport</keyword>
<dbReference type="AlphaFoldDB" id="A0A7S0LS90"/>
<dbReference type="GO" id="GO:0016020">
    <property type="term" value="C:membrane"/>
    <property type="evidence" value="ECO:0007669"/>
    <property type="project" value="UniProtKB-SubCell"/>
</dbReference>
<feature type="domain" description="Major facilitator superfamily (MFS) profile" evidence="7">
    <location>
        <begin position="1"/>
        <end position="155"/>
    </location>
</feature>
<evidence type="ECO:0000256" key="5">
    <source>
        <dbReference type="ARBA" id="ARBA00023136"/>
    </source>
</evidence>
<evidence type="ECO:0000256" key="2">
    <source>
        <dbReference type="ARBA" id="ARBA00022448"/>
    </source>
</evidence>
<dbReference type="InterPro" id="IPR005828">
    <property type="entry name" value="MFS_sugar_transport-like"/>
</dbReference>
<feature type="transmembrane region" description="Helical" evidence="6">
    <location>
        <begin position="6"/>
        <end position="27"/>
    </location>
</feature>
<evidence type="ECO:0000256" key="4">
    <source>
        <dbReference type="ARBA" id="ARBA00022989"/>
    </source>
</evidence>
<dbReference type="EMBL" id="HBEY01045613">
    <property type="protein sequence ID" value="CAD8618484.1"/>
    <property type="molecule type" value="Transcribed_RNA"/>
</dbReference>
<evidence type="ECO:0000256" key="3">
    <source>
        <dbReference type="ARBA" id="ARBA00022692"/>
    </source>
</evidence>
<evidence type="ECO:0000259" key="7">
    <source>
        <dbReference type="PROSITE" id="PS50850"/>
    </source>
</evidence>
<protein>
    <recommendedName>
        <fullName evidence="7">Major facilitator superfamily (MFS) profile domain-containing protein</fullName>
    </recommendedName>
</protein>
<dbReference type="InterPro" id="IPR036259">
    <property type="entry name" value="MFS_trans_sf"/>
</dbReference>
<dbReference type="InterPro" id="IPR020846">
    <property type="entry name" value="MFS_dom"/>
</dbReference>
<feature type="transmembrane region" description="Helical" evidence="6">
    <location>
        <begin position="36"/>
        <end position="59"/>
    </location>
</feature>
<dbReference type="PROSITE" id="PS50850">
    <property type="entry name" value="MFS"/>
    <property type="match status" value="1"/>
</dbReference>
<comment type="subcellular location">
    <subcellularLocation>
        <location evidence="1">Membrane</location>
        <topology evidence="1">Multi-pass membrane protein</topology>
    </subcellularLocation>
</comment>
<dbReference type="PANTHER" id="PTHR23503:SF8">
    <property type="entry name" value="FACILITATED GLUCOSE TRANSPORTER PROTEIN 1"/>
    <property type="match status" value="1"/>
</dbReference>
<keyword evidence="3 6" id="KW-0812">Transmembrane</keyword>
<accession>A0A7S0LS90</accession>
<dbReference type="GO" id="GO:0015149">
    <property type="term" value="F:hexose transmembrane transporter activity"/>
    <property type="evidence" value="ECO:0007669"/>
    <property type="project" value="TreeGrafter"/>
</dbReference>
<sequence length="170" mass="17666">VGEDECALIAIALNVCNLAATIVAVALMDQVGRRRLLLASLLLMAAAATLLTLVLSLASDDWLPLGCGVSMVLYVGAYAIGLGPVSGLLPAELFPAAYRAAGTSVAMCVQWLSSFAVAQLFLAQAAELTANLFVPHVVILVVGFLCCVCSVPETRGKSLDQIEKELMTGT</sequence>
<dbReference type="InterPro" id="IPR005829">
    <property type="entry name" value="Sugar_transporter_CS"/>
</dbReference>
<dbReference type="SUPFAM" id="SSF103473">
    <property type="entry name" value="MFS general substrate transporter"/>
    <property type="match status" value="1"/>
</dbReference>
<gene>
    <name evidence="8" type="ORF">CPEL01642_LOCUS21865</name>
</gene>
<evidence type="ECO:0000256" key="1">
    <source>
        <dbReference type="ARBA" id="ARBA00004141"/>
    </source>
</evidence>
<name>A0A7S0LS90_9EUKA</name>
<evidence type="ECO:0000256" key="6">
    <source>
        <dbReference type="SAM" id="Phobius"/>
    </source>
</evidence>
<dbReference type="PANTHER" id="PTHR23503">
    <property type="entry name" value="SOLUTE CARRIER FAMILY 2"/>
    <property type="match status" value="1"/>
</dbReference>
<feature type="transmembrane region" description="Helical" evidence="6">
    <location>
        <begin position="132"/>
        <end position="151"/>
    </location>
</feature>
<dbReference type="Pfam" id="PF00083">
    <property type="entry name" value="Sugar_tr"/>
    <property type="match status" value="1"/>
</dbReference>
<keyword evidence="5 6" id="KW-0472">Membrane</keyword>
<dbReference type="PROSITE" id="PS00216">
    <property type="entry name" value="SUGAR_TRANSPORT_1"/>
    <property type="match status" value="1"/>
</dbReference>
<organism evidence="8">
    <name type="scientific">Coccolithus braarudii</name>
    <dbReference type="NCBI Taxonomy" id="221442"/>
    <lineage>
        <taxon>Eukaryota</taxon>
        <taxon>Haptista</taxon>
        <taxon>Haptophyta</taxon>
        <taxon>Prymnesiophyceae</taxon>
        <taxon>Coccolithales</taxon>
        <taxon>Coccolithaceae</taxon>
        <taxon>Coccolithus</taxon>
    </lineage>
</organism>
<dbReference type="Gene3D" id="1.20.1250.20">
    <property type="entry name" value="MFS general substrate transporter like domains"/>
    <property type="match status" value="1"/>
</dbReference>
<reference evidence="8" key="1">
    <citation type="submission" date="2021-01" db="EMBL/GenBank/DDBJ databases">
        <authorList>
            <person name="Corre E."/>
            <person name="Pelletier E."/>
            <person name="Niang G."/>
            <person name="Scheremetjew M."/>
            <person name="Finn R."/>
            <person name="Kale V."/>
            <person name="Holt S."/>
            <person name="Cochrane G."/>
            <person name="Meng A."/>
            <person name="Brown T."/>
            <person name="Cohen L."/>
        </authorList>
    </citation>
    <scope>NUCLEOTIDE SEQUENCE</scope>
    <source>
        <strain evidence="8">PLY182g</strain>
    </source>
</reference>